<keyword evidence="1" id="KW-0472">Membrane</keyword>
<proteinExistence type="predicted"/>
<feature type="transmembrane region" description="Helical" evidence="1">
    <location>
        <begin position="32"/>
        <end position="50"/>
    </location>
</feature>
<sequence length="200" mass="20919">MTSIALVILSALAIGIVAGVLGLAPGPSSLDTLIMAMLCLLLFVIGLDMSQNRSVVAQIKKLGWKTLLLPLFIAAGSILGALSVSFFIGMDPRYAMAIGAGFGWYSLSGVMLTSLVGAQIGTMALLSNVFREMLSIVIMPLVVRLFGRLAAIAPGGATTMDTTLPVVVRYAGSEMSVISFVSGFILSILVIFLVPFFATL</sequence>
<accession>H8I4F2</accession>
<organism evidence="2 3">
    <name type="scientific">Methanocella conradii (strain DSM 24694 / JCM 17849 / CGMCC 1.5162 / HZ254)</name>
    <dbReference type="NCBI Taxonomy" id="1041930"/>
    <lineage>
        <taxon>Archaea</taxon>
        <taxon>Methanobacteriati</taxon>
        <taxon>Methanobacteriota</taxon>
        <taxon>Stenosarchaea group</taxon>
        <taxon>Methanomicrobia</taxon>
        <taxon>Methanocellales</taxon>
        <taxon>Methanocellaceae</taxon>
        <taxon>Methanocella</taxon>
    </lineage>
</organism>
<feature type="transmembrane region" description="Helical" evidence="1">
    <location>
        <begin position="62"/>
        <end position="90"/>
    </location>
</feature>
<protein>
    <submittedName>
        <fullName evidence="2">Membrane protein</fullName>
    </submittedName>
</protein>
<dbReference type="PANTHER" id="PTHR35804:SF1">
    <property type="entry name" value="LYSINE EXPORTER LYSO"/>
    <property type="match status" value="1"/>
</dbReference>
<keyword evidence="1" id="KW-0812">Transmembrane</keyword>
<dbReference type="STRING" id="1041930.Mtc_0953"/>
<dbReference type="RefSeq" id="WP_014405547.1">
    <property type="nucleotide sequence ID" value="NC_017034.1"/>
</dbReference>
<dbReference type="GO" id="GO:0015661">
    <property type="term" value="F:L-lysine efflux transmembrane transporter activity"/>
    <property type="evidence" value="ECO:0007669"/>
    <property type="project" value="InterPro"/>
</dbReference>
<dbReference type="OrthoDB" id="21422at2157"/>
<dbReference type="PANTHER" id="PTHR35804">
    <property type="entry name" value="LYSINE EXPORTER LYSO"/>
    <property type="match status" value="1"/>
</dbReference>
<feature type="transmembrane region" description="Helical" evidence="1">
    <location>
        <begin position="177"/>
        <end position="198"/>
    </location>
</feature>
<dbReference type="InterPro" id="IPR005642">
    <property type="entry name" value="LysO"/>
</dbReference>
<reference evidence="2 3" key="1">
    <citation type="journal article" date="2012" name="J. Bacteriol.">
        <title>Complete genome sequence of a thermophilic methanogen, Methanocella conradii HZ254, isolated from Chinese rice field soil.</title>
        <authorList>
            <person name="Lu Z."/>
            <person name="Lu Y."/>
        </authorList>
    </citation>
    <scope>NUCLEOTIDE SEQUENCE [LARGE SCALE GENOMIC DNA]</scope>
    <source>
        <strain evidence="3">DSM 24694 / JCM 17849 / CGMCC 1.5162 / HZ254</strain>
    </source>
</reference>
<dbReference type="HOGENOM" id="CLU_078428_1_0_2"/>
<keyword evidence="3" id="KW-1185">Reference proteome</keyword>
<dbReference type="GeneID" id="11971075"/>
<feature type="transmembrane region" description="Helical" evidence="1">
    <location>
        <begin position="102"/>
        <end position="126"/>
    </location>
</feature>
<dbReference type="EMBL" id="CP003243">
    <property type="protein sequence ID" value="AFC99709.1"/>
    <property type="molecule type" value="Genomic_DNA"/>
</dbReference>
<dbReference type="eggNOG" id="arCOG01615">
    <property type="taxonomic scope" value="Archaea"/>
</dbReference>
<dbReference type="Pfam" id="PF03956">
    <property type="entry name" value="Lys_export"/>
    <property type="match status" value="1"/>
</dbReference>
<dbReference type="KEGG" id="mez:Mtc_0953"/>
<feature type="transmembrane region" description="Helical" evidence="1">
    <location>
        <begin position="133"/>
        <end position="157"/>
    </location>
</feature>
<evidence type="ECO:0000313" key="2">
    <source>
        <dbReference type="EMBL" id="AFC99709.1"/>
    </source>
</evidence>
<dbReference type="Proteomes" id="UP000005233">
    <property type="component" value="Chromosome"/>
</dbReference>
<dbReference type="GO" id="GO:0005886">
    <property type="term" value="C:plasma membrane"/>
    <property type="evidence" value="ECO:0007669"/>
    <property type="project" value="TreeGrafter"/>
</dbReference>
<gene>
    <name evidence="2" type="ordered locus">Mtc_0953</name>
</gene>
<name>H8I4F2_METCZ</name>
<keyword evidence="1" id="KW-1133">Transmembrane helix</keyword>
<evidence type="ECO:0000313" key="3">
    <source>
        <dbReference type="Proteomes" id="UP000005233"/>
    </source>
</evidence>
<dbReference type="AlphaFoldDB" id="H8I4F2"/>
<evidence type="ECO:0000256" key="1">
    <source>
        <dbReference type="SAM" id="Phobius"/>
    </source>
</evidence>